<dbReference type="STRING" id="4829.A0A168MBJ9"/>
<gene>
    <name evidence="10" type="primary">ABSGL_03775.1 scaffold 4673</name>
</gene>
<dbReference type="Proteomes" id="UP000078561">
    <property type="component" value="Unassembled WGS sequence"/>
</dbReference>
<protein>
    <recommendedName>
        <fullName evidence="12">C2 domain-containing protein</fullName>
    </recommendedName>
</protein>
<proteinExistence type="predicted"/>
<dbReference type="Gene3D" id="2.60.40.150">
    <property type="entry name" value="C2 domain"/>
    <property type="match status" value="5"/>
</dbReference>
<keyword evidence="7" id="KW-0812">Transmembrane</keyword>
<feature type="domain" description="C2" evidence="8">
    <location>
        <begin position="679"/>
        <end position="801"/>
    </location>
</feature>
<dbReference type="InterPro" id="IPR000008">
    <property type="entry name" value="C2_dom"/>
</dbReference>
<dbReference type="CDD" id="cd00030">
    <property type="entry name" value="C2"/>
    <property type="match status" value="1"/>
</dbReference>
<dbReference type="Pfam" id="PF24920">
    <property type="entry name" value="C2_TCB1"/>
    <property type="match status" value="1"/>
</dbReference>
<dbReference type="GO" id="GO:0071944">
    <property type="term" value="C:cell periphery"/>
    <property type="evidence" value="ECO:0007669"/>
    <property type="project" value="UniProtKB-ARBA"/>
</dbReference>
<sequence>MALKADNDSIVMVDSPTSLQIDTTETHAKSHSTFTVTSSTTSTTSTTVAPGSFSKSNGTLPDWYKVGWTAFSELPNPGQEQDLETLKTLMGGSTDAVINAFSTSRPDKSTSNNDLVSRYLGEAYYGEWYHNAGAMLVAVASTWIQTKLGGGFMGCLVIGVFLGTYYQSSMKRLRRNMRDDLHRELMATKLLTDVESADWINNFMSRFWLIYEPGLSAQIVATADAILIESTPAFLDSIRLSTFTLGTKAPRIEGIKTYPRTEPNVVCMDWKVSFVPNDTSDLTVRDVDAKINPKIVLTVRVGKGMIGAGMPILLEDISFTANMRLKFKFYNEFPHIKSVEASFLEPPEIDYSLKPVGGETFGFDINMIPGLEPFIKEQIHATLGPMMYSPNVYTVDMTGNVASLDDTNGVVAVTLYSGSNLKAADFFGTLDPYVSFHVGNIHNAPVSETKAIEDTSNPKWNENHFILINNLNESIYFQLWDRNFGRKDMPVGVANLELKNFEVDTFVEGQNLVVLRNGKPVGELKADIRYLPVSKPEKKEDGSVVPPPESDSGVLRLYVHECKQLGGDTRKTSFGLLKADVNAYAVVKVNGHEKLRTKPFKRSFNPTWNKFVDVFVPDKTKLDLGVTIWDSNEFADDSVVGRWTSSLVQFQDQITNGSQDWWNLTDGAGRIHLSMTWKPVMMTGVNIDASGGLGYVPPIGVVRLNLFGARDLKNVEALVGGKSDPYARVLSGMQVRGQTERIDDDLDPNWNTILYVPVHSIREDLVIEVMDYNEIQKDKSLGVTGVILKDFIQERTAENGQVVYESKEVLDRTVDLMNLEHTKAKGTIHYAVSFYPTLELAKSAEEKKGSADQNTTEAEVQETAIGEQGGEANGSTGLSAPEKDIHGEVIKYTDDKKIDLLAYESGILSVTVQHIKVPYRTRAVVDMYLDSNYAQYNTTQLRGVDLPFHETGDAFVKEMDFSKLVVKVRRYTDNEKENEILGYCTIAVRDIVRQIMTGEHDPEAGKEINLLDCSNGMARLSFKFTPVIQLKLDPAESLENQGNLTVTALRASNLKAADRSGTSDPFVIFTLDDLKVHKTEVIKKNLNPVFKNEMFTVPVHSRVGSVLKASVFDWDQVGSDRLIGEGFIPFTGEELESFSAKEVEIDLAEGGGSLRVRLLWQPQLLARKRTGTSLFSATTRIFTHASGTAVGAGIGAGGKVLGASFDVLGSGIRGFGKLTGGGKKEDVPVVASDISSDTPVVAPEPSRFSMSSISNTSISIEKIDSSTIVNEVGFASKSIQVELLGARNLKAMDRGGTSDPYARVRIGNKAVYKTKHIKKTLTPEWNEKFTTKAEDGKIDIKVKDHNTITDVDIGGVVFDATTVLQTGQAFDGWLTLSPEGTGEIHIRVD</sequence>
<dbReference type="OrthoDB" id="1029639at2759"/>
<organism evidence="10">
    <name type="scientific">Absidia glauca</name>
    <name type="common">Pin mould</name>
    <dbReference type="NCBI Taxonomy" id="4829"/>
    <lineage>
        <taxon>Eukaryota</taxon>
        <taxon>Fungi</taxon>
        <taxon>Fungi incertae sedis</taxon>
        <taxon>Mucoromycota</taxon>
        <taxon>Mucoromycotina</taxon>
        <taxon>Mucoromycetes</taxon>
        <taxon>Mucorales</taxon>
        <taxon>Cunninghamellaceae</taxon>
        <taxon>Absidia</taxon>
    </lineage>
</organism>
<keyword evidence="5 7" id="KW-0472">Membrane</keyword>
<feature type="domain" description="C2" evidence="8">
    <location>
        <begin position="389"/>
        <end position="511"/>
    </location>
</feature>
<dbReference type="InterPro" id="IPR035892">
    <property type="entry name" value="C2_domain_sf"/>
</dbReference>
<dbReference type="PANTHER" id="PTHR46980">
    <property type="entry name" value="TRICALBIN-1-RELATED"/>
    <property type="match status" value="1"/>
</dbReference>
<evidence type="ECO:0008006" key="12">
    <source>
        <dbReference type="Google" id="ProtNLM"/>
    </source>
</evidence>
<keyword evidence="11" id="KW-1185">Reference proteome</keyword>
<dbReference type="OMA" id="VLMDDYM"/>
<keyword evidence="3" id="KW-0445">Lipid transport</keyword>
<evidence type="ECO:0000256" key="5">
    <source>
        <dbReference type="ARBA" id="ARBA00023136"/>
    </source>
</evidence>
<dbReference type="InterPro" id="IPR052455">
    <property type="entry name" value="Tricalbin_domain"/>
</dbReference>
<reference evidence="10" key="1">
    <citation type="submission" date="2016-04" db="EMBL/GenBank/DDBJ databases">
        <authorList>
            <person name="Evans L.H."/>
            <person name="Alamgir A."/>
            <person name="Owens N."/>
            <person name="Weber N.D."/>
            <person name="Virtaneva K."/>
            <person name="Barbian K."/>
            <person name="Babar A."/>
            <person name="Rosenke K."/>
        </authorList>
    </citation>
    <scope>NUCLEOTIDE SEQUENCE [LARGE SCALE GENOMIC DNA]</scope>
    <source>
        <strain evidence="10">CBS 101.48</strain>
    </source>
</reference>
<dbReference type="Pfam" id="PF00168">
    <property type="entry name" value="C2"/>
    <property type="match status" value="5"/>
</dbReference>
<accession>A0A168MBJ9</accession>
<dbReference type="InterPro" id="IPR031468">
    <property type="entry name" value="SMP_LBD"/>
</dbReference>
<evidence type="ECO:0000256" key="6">
    <source>
        <dbReference type="SAM" id="MobiDB-lite"/>
    </source>
</evidence>
<evidence type="ECO:0000256" key="7">
    <source>
        <dbReference type="SAM" id="Phobius"/>
    </source>
</evidence>
<dbReference type="SUPFAM" id="SSF49562">
    <property type="entry name" value="C2 domain (Calcium/lipid-binding domain, CaLB)"/>
    <property type="match status" value="5"/>
</dbReference>
<evidence type="ECO:0000259" key="8">
    <source>
        <dbReference type="PROSITE" id="PS50004"/>
    </source>
</evidence>
<dbReference type="PIRSF" id="PIRSF037232">
    <property type="entry name" value="Tricalbin"/>
    <property type="match status" value="1"/>
</dbReference>
<dbReference type="GO" id="GO:0061817">
    <property type="term" value="P:endoplasmic reticulum-plasma membrane tethering"/>
    <property type="evidence" value="ECO:0007669"/>
    <property type="project" value="InterPro"/>
</dbReference>
<evidence type="ECO:0000313" key="10">
    <source>
        <dbReference type="EMBL" id="SAL98246.1"/>
    </source>
</evidence>
<dbReference type="EMBL" id="LT552062">
    <property type="protein sequence ID" value="SAL98246.1"/>
    <property type="molecule type" value="Genomic_DNA"/>
</dbReference>
<feature type="domain" description="C2" evidence="8">
    <location>
        <begin position="1259"/>
        <end position="1374"/>
    </location>
</feature>
<feature type="domain" description="C2" evidence="8">
    <location>
        <begin position="1024"/>
        <end position="1143"/>
    </location>
</feature>
<evidence type="ECO:0000256" key="3">
    <source>
        <dbReference type="ARBA" id="ARBA00023055"/>
    </source>
</evidence>
<dbReference type="PROSITE" id="PS51847">
    <property type="entry name" value="SMP"/>
    <property type="match status" value="1"/>
</dbReference>
<dbReference type="InterPro" id="IPR056910">
    <property type="entry name" value="TCB1-3_C2"/>
</dbReference>
<dbReference type="CDD" id="cd21678">
    <property type="entry name" value="SMP_TCB"/>
    <property type="match status" value="1"/>
</dbReference>
<feature type="domain" description="C2" evidence="8">
    <location>
        <begin position="536"/>
        <end position="663"/>
    </location>
</feature>
<keyword evidence="4" id="KW-0446">Lipid-binding</keyword>
<dbReference type="PANTHER" id="PTHR46980:SF2">
    <property type="entry name" value="TRICALBIN-1-RELATED"/>
    <property type="match status" value="1"/>
</dbReference>
<evidence type="ECO:0000256" key="4">
    <source>
        <dbReference type="ARBA" id="ARBA00023121"/>
    </source>
</evidence>
<dbReference type="PROSITE" id="PS50004">
    <property type="entry name" value="C2"/>
    <property type="match status" value="5"/>
</dbReference>
<feature type="domain" description="SMP-LTD" evidence="9">
    <location>
        <begin position="193"/>
        <end position="398"/>
    </location>
</feature>
<evidence type="ECO:0000313" key="11">
    <source>
        <dbReference type="Proteomes" id="UP000078561"/>
    </source>
</evidence>
<dbReference type="GO" id="GO:0008289">
    <property type="term" value="F:lipid binding"/>
    <property type="evidence" value="ECO:0007669"/>
    <property type="project" value="UniProtKB-KW"/>
</dbReference>
<dbReference type="GO" id="GO:0006869">
    <property type="term" value="P:lipid transport"/>
    <property type="evidence" value="ECO:0007669"/>
    <property type="project" value="UniProtKB-KW"/>
</dbReference>
<dbReference type="SMART" id="SM00239">
    <property type="entry name" value="C2"/>
    <property type="match status" value="5"/>
</dbReference>
<evidence type="ECO:0000256" key="2">
    <source>
        <dbReference type="ARBA" id="ARBA00022448"/>
    </source>
</evidence>
<dbReference type="GO" id="GO:0016020">
    <property type="term" value="C:membrane"/>
    <property type="evidence" value="ECO:0007669"/>
    <property type="project" value="UniProtKB-SubCell"/>
</dbReference>
<feature type="region of interest" description="Disordered" evidence="6">
    <location>
        <begin position="845"/>
        <end position="880"/>
    </location>
</feature>
<dbReference type="InterPro" id="IPR017147">
    <property type="entry name" value="Tricalbin"/>
</dbReference>
<comment type="subcellular location">
    <subcellularLocation>
        <location evidence="1">Membrane</location>
    </subcellularLocation>
</comment>
<keyword evidence="2" id="KW-0813">Transport</keyword>
<name>A0A168MBJ9_ABSGL</name>
<evidence type="ECO:0000256" key="1">
    <source>
        <dbReference type="ARBA" id="ARBA00004370"/>
    </source>
</evidence>
<dbReference type="FunCoup" id="A0A168MBJ9">
    <property type="interactions" value="54"/>
</dbReference>
<evidence type="ECO:0000259" key="9">
    <source>
        <dbReference type="PROSITE" id="PS51847"/>
    </source>
</evidence>
<feature type="transmembrane region" description="Helical" evidence="7">
    <location>
        <begin position="150"/>
        <end position="168"/>
    </location>
</feature>
<dbReference type="Pfam" id="PF25669">
    <property type="entry name" value="SMP_MUG190-like"/>
    <property type="match status" value="1"/>
</dbReference>
<keyword evidence="7" id="KW-1133">Transmembrane helix</keyword>
<dbReference type="InParanoid" id="A0A168MBJ9"/>